<dbReference type="RefSeq" id="WP_210803098.1">
    <property type="nucleotide sequence ID" value="NZ_JAGQDE010000014.1"/>
</dbReference>
<gene>
    <name evidence="2" type="ORF">KAK06_15835</name>
</gene>
<feature type="chain" id="PRO_5038042105" evidence="1">
    <location>
        <begin position="21"/>
        <end position="145"/>
    </location>
</feature>
<keyword evidence="3" id="KW-1185">Reference proteome</keyword>
<dbReference type="EMBL" id="JAGQDE010000014">
    <property type="protein sequence ID" value="MBQ0960425.1"/>
    <property type="molecule type" value="Genomic_DNA"/>
</dbReference>
<protein>
    <submittedName>
        <fullName evidence="2">Uncharacterized protein</fullName>
    </submittedName>
</protein>
<name>A0A940YHX2_9BURK</name>
<evidence type="ECO:0000256" key="1">
    <source>
        <dbReference type="SAM" id="SignalP"/>
    </source>
</evidence>
<dbReference type="Proteomes" id="UP000678374">
    <property type="component" value="Unassembled WGS sequence"/>
</dbReference>
<accession>A0A940YHX2</accession>
<sequence length="145" mass="15378">MITRHALALILSVASLSVSAKVLPKSLAFDGVCDGLINITVSDTGWVTATHDYSDCPQSYNSTILGGVPAKAVAGVAGRAVSFTEASYADWGYTFAMYVNADHTLEYAVVELGGIGYVGTWTEGYPKGKLRAEKTLFQTAVPSHR</sequence>
<comment type="caution">
    <text evidence="2">The sequence shown here is derived from an EMBL/GenBank/DDBJ whole genome shotgun (WGS) entry which is preliminary data.</text>
</comment>
<proteinExistence type="predicted"/>
<keyword evidence="1" id="KW-0732">Signal</keyword>
<dbReference type="AlphaFoldDB" id="A0A940YHX2"/>
<organism evidence="2 3">
    <name type="scientific">Ideonella aquatica</name>
    <dbReference type="NCBI Taxonomy" id="2824119"/>
    <lineage>
        <taxon>Bacteria</taxon>
        <taxon>Pseudomonadati</taxon>
        <taxon>Pseudomonadota</taxon>
        <taxon>Betaproteobacteria</taxon>
        <taxon>Burkholderiales</taxon>
        <taxon>Sphaerotilaceae</taxon>
        <taxon>Ideonella</taxon>
    </lineage>
</organism>
<evidence type="ECO:0000313" key="3">
    <source>
        <dbReference type="Proteomes" id="UP000678374"/>
    </source>
</evidence>
<reference evidence="2" key="1">
    <citation type="submission" date="2021-04" db="EMBL/GenBank/DDBJ databases">
        <title>The genome sequence of Ideonella sp. 4Y11.</title>
        <authorList>
            <person name="Liu Y."/>
        </authorList>
    </citation>
    <scope>NUCLEOTIDE SEQUENCE</scope>
    <source>
        <strain evidence="2">4Y11</strain>
    </source>
</reference>
<evidence type="ECO:0000313" key="2">
    <source>
        <dbReference type="EMBL" id="MBQ0960425.1"/>
    </source>
</evidence>
<feature type="signal peptide" evidence="1">
    <location>
        <begin position="1"/>
        <end position="20"/>
    </location>
</feature>